<dbReference type="PANTHER" id="PTHR31973:SF187">
    <property type="entry name" value="MUTATOR TRANSPOSASE MUDRA PROTEIN"/>
    <property type="match status" value="1"/>
</dbReference>
<keyword evidence="1" id="KW-0479">Metal-binding</keyword>
<reference evidence="3" key="1">
    <citation type="submission" date="2022-12" db="EMBL/GenBank/DDBJ databases">
        <authorList>
            <person name="Webb A."/>
        </authorList>
    </citation>
    <scope>NUCLEOTIDE SEQUENCE</scope>
    <source>
        <strain evidence="3">Pd1</strain>
    </source>
</reference>
<evidence type="ECO:0000313" key="4">
    <source>
        <dbReference type="Proteomes" id="UP001162029"/>
    </source>
</evidence>
<dbReference type="AlphaFoldDB" id="A0AAV0VA41"/>
<name>A0AAV0VA41_9STRA</name>
<dbReference type="GO" id="GO:0008270">
    <property type="term" value="F:zinc ion binding"/>
    <property type="evidence" value="ECO:0007669"/>
    <property type="project" value="UniProtKB-KW"/>
</dbReference>
<evidence type="ECO:0000256" key="1">
    <source>
        <dbReference type="PROSITE-ProRule" id="PRU00325"/>
    </source>
</evidence>
<proteinExistence type="predicted"/>
<accession>A0AAV0VA41</accession>
<comment type="caution">
    <text evidence="3">The sequence shown here is derived from an EMBL/GenBank/DDBJ whole genome shotgun (WGS) entry which is preliminary data.</text>
</comment>
<evidence type="ECO:0000313" key="3">
    <source>
        <dbReference type="EMBL" id="CAI5745218.1"/>
    </source>
</evidence>
<dbReference type="EMBL" id="CANTFM010002259">
    <property type="protein sequence ID" value="CAI5745218.1"/>
    <property type="molecule type" value="Genomic_DNA"/>
</dbReference>
<dbReference type="PANTHER" id="PTHR31973">
    <property type="entry name" value="POLYPROTEIN, PUTATIVE-RELATED"/>
    <property type="match status" value="1"/>
</dbReference>
<dbReference type="InterPro" id="IPR007527">
    <property type="entry name" value="Znf_SWIM"/>
</dbReference>
<feature type="domain" description="SWIM-type" evidence="2">
    <location>
        <begin position="529"/>
        <end position="561"/>
    </location>
</feature>
<dbReference type="Proteomes" id="UP001162029">
    <property type="component" value="Unassembled WGS sequence"/>
</dbReference>
<organism evidence="3 4">
    <name type="scientific">Peronospora destructor</name>
    <dbReference type="NCBI Taxonomy" id="86335"/>
    <lineage>
        <taxon>Eukaryota</taxon>
        <taxon>Sar</taxon>
        <taxon>Stramenopiles</taxon>
        <taxon>Oomycota</taxon>
        <taxon>Peronosporomycetes</taxon>
        <taxon>Peronosporales</taxon>
        <taxon>Peronosporaceae</taxon>
        <taxon>Peronospora</taxon>
    </lineage>
</organism>
<keyword evidence="1" id="KW-0862">Zinc</keyword>
<sequence length="689" mass="76381">MASGGNSTSPSVPAPTLIKGMRFKDSKTAFYAVQDYALYHNKQVKVDRRGGKHRKMVCVSTEPCPFFVRLYLHNSKMDNTWYVSSANLTHSPECTSTAKPTQRQLVESPSFQHALASTPNGTAAQLLQQLHGRTNLRTIYRAKQIMKRELQAQVGNSFRKIPSLLRNFSDLNPGSFTKYEVGGPQCKEPGAFLRAFVSCNVFTGSTTFNQQIYGLDVLPCNNSEANYQGVQIYLLGKDGNMCNVTIAAACCDAPSSENYRWFFRCVEKCGVNLRYCPVLCAIDAELLAVESELGLTLRYCTRYIIEQELALMGSFSRHHHALVWGLQGSETETEYNNRLEWIGMTCGPGVESYLRQLPMERWVVAGNIGKVALYGWRSRTFFETSDQEQQAGAGAGGHGLSGTGVCLGGNCGIQSGEASVAAAAVAPGLFTNSSASSSDFAVPTTKEHDRYRKMLPFTFFEALMTSFVQDAFERSMLAAKWKQQKRMVTQCAQDLYDAQCKRIGEYKVSRASETVAFVAKMNKDSGVRRRVDLQTSTCTCDFIDQYAIPCRHLIAVLLFCEQMDSVVERFAPGYLVENYVMAFRGKVVELPLDSTLSEDPACIPQTTRRTKIRANDNNQDVSTVSRQRAKRSALASNAVVTAVESETQVVHTKSNAAPQRVRLCKKCRGPGHNSRSCSMVIPMVDQHSI</sequence>
<protein>
    <recommendedName>
        <fullName evidence="2">SWIM-type domain-containing protein</fullName>
    </recommendedName>
</protein>
<dbReference type="PROSITE" id="PS50966">
    <property type="entry name" value="ZF_SWIM"/>
    <property type="match status" value="1"/>
</dbReference>
<keyword evidence="1" id="KW-0863">Zinc-finger</keyword>
<gene>
    <name evidence="3" type="ORF">PDE001_LOCUS10319</name>
</gene>
<dbReference type="Pfam" id="PF04434">
    <property type="entry name" value="SWIM"/>
    <property type="match status" value="1"/>
</dbReference>
<evidence type="ECO:0000259" key="2">
    <source>
        <dbReference type="PROSITE" id="PS50966"/>
    </source>
</evidence>
<keyword evidence="4" id="KW-1185">Reference proteome</keyword>